<comment type="caution">
    <text evidence="2">The sequence shown here is derived from an EMBL/GenBank/DDBJ whole genome shotgun (WGS) entry which is preliminary data.</text>
</comment>
<sequence length="103" mass="11928">MADNLPEKLKNKAGDILTQVVSDIKPDFLSETDSKHYHDWFNFVAPYLIMAVVIWIMFYCCCCRGDPGGKLMNAPGRPGVRIRRDGFERNTREYFRNNRGHSD</sequence>
<protein>
    <submittedName>
        <fullName evidence="2">Uncharacterized protein</fullName>
    </submittedName>
</protein>
<keyword evidence="1" id="KW-1133">Transmembrane helix</keyword>
<feature type="transmembrane region" description="Helical" evidence="1">
    <location>
        <begin position="40"/>
        <end position="62"/>
    </location>
</feature>
<gene>
    <name evidence="3" type="ORF">CTI12_AA268040</name>
    <name evidence="2" type="ORF">CTI12_AA622700</name>
</gene>
<accession>A0A2U1KBD6</accession>
<proteinExistence type="predicted"/>
<dbReference type="Proteomes" id="UP000245207">
    <property type="component" value="Unassembled WGS sequence"/>
</dbReference>
<keyword evidence="4" id="KW-1185">Reference proteome</keyword>
<keyword evidence="1" id="KW-0472">Membrane</keyword>
<name>A0A2U1KBD6_ARTAN</name>
<evidence type="ECO:0000313" key="4">
    <source>
        <dbReference type="Proteomes" id="UP000245207"/>
    </source>
</evidence>
<dbReference type="EMBL" id="PKPP01023991">
    <property type="protein sequence ID" value="PWA34068.1"/>
    <property type="molecule type" value="Genomic_DNA"/>
</dbReference>
<dbReference type="OrthoDB" id="1650029at2759"/>
<evidence type="ECO:0000256" key="1">
    <source>
        <dbReference type="SAM" id="Phobius"/>
    </source>
</evidence>
<organism evidence="2 4">
    <name type="scientific">Artemisia annua</name>
    <name type="common">Sweet wormwood</name>
    <dbReference type="NCBI Taxonomy" id="35608"/>
    <lineage>
        <taxon>Eukaryota</taxon>
        <taxon>Viridiplantae</taxon>
        <taxon>Streptophyta</taxon>
        <taxon>Embryophyta</taxon>
        <taxon>Tracheophyta</taxon>
        <taxon>Spermatophyta</taxon>
        <taxon>Magnoliopsida</taxon>
        <taxon>eudicotyledons</taxon>
        <taxon>Gunneridae</taxon>
        <taxon>Pentapetalae</taxon>
        <taxon>asterids</taxon>
        <taxon>campanulids</taxon>
        <taxon>Asterales</taxon>
        <taxon>Asteraceae</taxon>
        <taxon>Asteroideae</taxon>
        <taxon>Anthemideae</taxon>
        <taxon>Artemisiinae</taxon>
        <taxon>Artemisia</taxon>
    </lineage>
</organism>
<evidence type="ECO:0000313" key="3">
    <source>
        <dbReference type="EMBL" id="PWA72546.1"/>
    </source>
</evidence>
<evidence type="ECO:0000313" key="2">
    <source>
        <dbReference type="EMBL" id="PWA34068.1"/>
    </source>
</evidence>
<dbReference type="EMBL" id="PKPP01002884">
    <property type="protein sequence ID" value="PWA72546.1"/>
    <property type="molecule type" value="Genomic_DNA"/>
</dbReference>
<keyword evidence="1" id="KW-0812">Transmembrane</keyword>
<reference evidence="2 4" key="1">
    <citation type="journal article" date="2018" name="Mol. Plant">
        <title>The genome of Artemisia annua provides insight into the evolution of Asteraceae family and artemisinin biosynthesis.</title>
        <authorList>
            <person name="Shen Q."/>
            <person name="Zhang L."/>
            <person name="Liao Z."/>
            <person name="Wang S."/>
            <person name="Yan T."/>
            <person name="Shi P."/>
            <person name="Liu M."/>
            <person name="Fu X."/>
            <person name="Pan Q."/>
            <person name="Wang Y."/>
            <person name="Lv Z."/>
            <person name="Lu X."/>
            <person name="Zhang F."/>
            <person name="Jiang W."/>
            <person name="Ma Y."/>
            <person name="Chen M."/>
            <person name="Hao X."/>
            <person name="Li L."/>
            <person name="Tang Y."/>
            <person name="Lv G."/>
            <person name="Zhou Y."/>
            <person name="Sun X."/>
            <person name="Brodelius P.E."/>
            <person name="Rose J.K.C."/>
            <person name="Tang K."/>
        </authorList>
    </citation>
    <scope>NUCLEOTIDE SEQUENCE [LARGE SCALE GENOMIC DNA]</scope>
    <source>
        <strain evidence="4">cv. Huhao1</strain>
        <tissue evidence="2">Leaf</tissue>
    </source>
</reference>
<dbReference type="AlphaFoldDB" id="A0A2U1KBD6"/>